<dbReference type="AlphaFoldDB" id="A0A060TIY0"/>
<dbReference type="PANTHER" id="PTHR33840:SF2">
    <property type="entry name" value="TLE1 PHOSPHOLIPASE DOMAIN-CONTAINING PROTEIN"/>
    <property type="match status" value="1"/>
</dbReference>
<protein>
    <submittedName>
        <fullName evidence="3">ARAD1D50578p</fullName>
    </submittedName>
</protein>
<dbReference type="InterPro" id="IPR029058">
    <property type="entry name" value="AB_hydrolase_fold"/>
</dbReference>
<accession>A0A060TIY0</accession>
<dbReference type="Pfam" id="PF09994">
    <property type="entry name" value="T6SS_Tle1-like_cat"/>
    <property type="match status" value="1"/>
</dbReference>
<sequence length="509" mass="58551">MSHYAQTEAWWPASYPIQQRPDKNEEVKEIPPEKQEEPLELPTSIPAVQDSHKHAPGARTIVVCLDGTGDKFDGDNSNVVDFVTCLKKDDPYQVTYYQSGIGTYDSKGLSSGISAAMDMAVGSSLGVHVKDAYRFLMQTYREGDRICLFGFSRGAYTVRCLAGMLHKVGLLPPHNKTQVQFAYQIYKDNTEEGWQMSNDFKKTFCMNVNVYFVGVWDCVASVGFIPRTLPLSSTRTSWIQHFRHAISLDERRAKFKVCRWQQDSLDNCDDEESGYVHKLHQLKKKTRRKRKIEEHHVPNDVLEVWFAGCHADVGGGAVVNEERHKLSRIPLRWMIRQCFECNTGIIFDTTALAETGLDVHKVWPVYIKPTVPSLGPSPDMLEKYFADKLPPIHRRSSALGLGTREQIDQLEAETLIPEQYEDYFDSRAPINDQLKLAKGWWMLEFWPIGLRREVKPGIWQKYVGWNLGQHRVVRDADPKLHWTVERRMIEMGYKIRNKMASYATWEICA</sequence>
<evidence type="ECO:0000259" key="2">
    <source>
        <dbReference type="Pfam" id="PF09994"/>
    </source>
</evidence>
<reference evidence="3" key="1">
    <citation type="submission" date="2014-02" db="EMBL/GenBank/DDBJ databases">
        <authorList>
            <person name="Genoscope - CEA"/>
        </authorList>
    </citation>
    <scope>NUCLEOTIDE SEQUENCE</scope>
    <source>
        <strain evidence="3">LS3</strain>
    </source>
</reference>
<dbReference type="EMBL" id="HG937694">
    <property type="protein sequence ID" value="CDP39111.1"/>
    <property type="molecule type" value="Genomic_DNA"/>
</dbReference>
<feature type="region of interest" description="Disordered" evidence="1">
    <location>
        <begin position="15"/>
        <end position="39"/>
    </location>
</feature>
<reference evidence="3" key="2">
    <citation type="submission" date="2014-06" db="EMBL/GenBank/DDBJ databases">
        <title>The complete genome of Blastobotrys (Arxula) adeninivorans LS3 - a yeast of biotechnological interest.</title>
        <authorList>
            <person name="Kunze G."/>
            <person name="Gaillardin C."/>
            <person name="Czernicka M."/>
            <person name="Durrens P."/>
            <person name="Martin T."/>
            <person name="Boer E."/>
            <person name="Gabaldon T."/>
            <person name="Cruz J."/>
            <person name="Talla E."/>
            <person name="Marck C."/>
            <person name="Goffeau A."/>
            <person name="Barbe V."/>
            <person name="Baret P."/>
            <person name="Baronian K."/>
            <person name="Beier S."/>
            <person name="Bleykasten C."/>
            <person name="Bode R."/>
            <person name="Casaregola S."/>
            <person name="Despons L."/>
            <person name="Fairhead C."/>
            <person name="Giersberg M."/>
            <person name="Gierski P."/>
            <person name="Hahnel U."/>
            <person name="Hartmann A."/>
            <person name="Jankowska D."/>
            <person name="Jubin C."/>
            <person name="Jung P."/>
            <person name="Lafontaine I."/>
            <person name="Leh-Louis V."/>
            <person name="Lemaire M."/>
            <person name="Marcet-Houben M."/>
            <person name="Mascher M."/>
            <person name="Morel G."/>
            <person name="Richard G.-F."/>
            <person name="Riechen J."/>
            <person name="Sacerdot C."/>
            <person name="Sarkar A."/>
            <person name="Savel G."/>
            <person name="Schacherer J."/>
            <person name="Sherman D."/>
            <person name="Straub M.-L."/>
            <person name="Stein N."/>
            <person name="Thierry A."/>
            <person name="Trautwein-Schult A."/>
            <person name="Westhof E."/>
            <person name="Worch S."/>
            <person name="Dujon B."/>
            <person name="Souciet J.-L."/>
            <person name="Wincker P."/>
            <person name="Scholz U."/>
            <person name="Neuveglise N."/>
        </authorList>
    </citation>
    <scope>NUCLEOTIDE SEQUENCE</scope>
    <source>
        <strain evidence="3">LS3</strain>
    </source>
</reference>
<dbReference type="PANTHER" id="PTHR33840">
    <property type="match status" value="1"/>
</dbReference>
<evidence type="ECO:0000313" key="3">
    <source>
        <dbReference type="EMBL" id="CDP39111.1"/>
    </source>
</evidence>
<name>A0A060TIY0_BLAAD</name>
<evidence type="ECO:0000256" key="1">
    <source>
        <dbReference type="SAM" id="MobiDB-lite"/>
    </source>
</evidence>
<organism evidence="3">
    <name type="scientific">Blastobotrys adeninivorans</name>
    <name type="common">Yeast</name>
    <name type="synonym">Arxula adeninivorans</name>
    <dbReference type="NCBI Taxonomy" id="409370"/>
    <lineage>
        <taxon>Eukaryota</taxon>
        <taxon>Fungi</taxon>
        <taxon>Dikarya</taxon>
        <taxon>Ascomycota</taxon>
        <taxon>Saccharomycotina</taxon>
        <taxon>Dipodascomycetes</taxon>
        <taxon>Dipodascales</taxon>
        <taxon>Trichomonascaceae</taxon>
        <taxon>Blastobotrys</taxon>
    </lineage>
</organism>
<feature type="domain" description="T6SS Phospholipase effector Tle1-like catalytic" evidence="2">
    <location>
        <begin position="59"/>
        <end position="337"/>
    </location>
</feature>
<proteinExistence type="predicted"/>
<gene>
    <name evidence="3" type="ORF">GNLVRS02_ARAD1D50578g</name>
</gene>
<dbReference type="InterPro" id="IPR018712">
    <property type="entry name" value="Tle1-like_cat"/>
</dbReference>
<dbReference type="PhylomeDB" id="A0A060TIY0"/>
<dbReference type="SUPFAM" id="SSF53474">
    <property type="entry name" value="alpha/beta-Hydrolases"/>
    <property type="match status" value="1"/>
</dbReference>
<feature type="compositionally biased region" description="Basic and acidic residues" evidence="1">
    <location>
        <begin position="20"/>
        <end position="37"/>
    </location>
</feature>